<dbReference type="PANTHER" id="PTHR43046">
    <property type="entry name" value="GDP-MANNOSE MANNOSYL HYDROLASE"/>
    <property type="match status" value="1"/>
</dbReference>
<dbReference type="InterPro" id="IPR000086">
    <property type="entry name" value="NUDIX_hydrolase_dom"/>
</dbReference>
<dbReference type="PRINTS" id="PR00502">
    <property type="entry name" value="NUDIXFAMILY"/>
</dbReference>
<comment type="caution">
    <text evidence="5">The sequence shown here is derived from an EMBL/GenBank/DDBJ whole genome shotgun (WGS) entry which is preliminary data.</text>
</comment>
<comment type="similarity">
    <text evidence="3">Belongs to the Nudix hydrolase family.</text>
</comment>
<comment type="cofactor">
    <cofactor evidence="1">
        <name>Mg(2+)</name>
        <dbReference type="ChEBI" id="CHEBI:18420"/>
    </cofactor>
</comment>
<protein>
    <submittedName>
        <fullName evidence="5">NUDIX domain-containing protein</fullName>
    </submittedName>
</protein>
<keyword evidence="2 3" id="KW-0378">Hydrolase</keyword>
<evidence type="ECO:0000313" key="6">
    <source>
        <dbReference type="Proteomes" id="UP000606921"/>
    </source>
</evidence>
<dbReference type="InterPro" id="IPR020084">
    <property type="entry name" value="NUDIX_hydrolase_CS"/>
</dbReference>
<reference evidence="5 6" key="1">
    <citation type="submission" date="2020-11" db="EMBL/GenBank/DDBJ databases">
        <authorList>
            <person name="Lassalle F."/>
        </authorList>
    </citation>
    <scope>NUCLEOTIDE SEQUENCE [LARGE SCALE GENOMIC DNA]</scope>
    <source>
        <strain evidence="5 6">JC140</strain>
    </source>
</reference>
<dbReference type="EMBL" id="CABFWF030000012">
    <property type="protein sequence ID" value="CAD7041416.1"/>
    <property type="molecule type" value="Genomic_DNA"/>
</dbReference>
<accession>A0ABN7JQ70</accession>
<dbReference type="CDD" id="cd04688">
    <property type="entry name" value="NUDIX_Hydrolase"/>
    <property type="match status" value="1"/>
</dbReference>
<gene>
    <name evidence="5" type="ORF">REJC140_01005</name>
</gene>
<evidence type="ECO:0000259" key="4">
    <source>
        <dbReference type="PROSITE" id="PS51462"/>
    </source>
</evidence>
<evidence type="ECO:0000256" key="3">
    <source>
        <dbReference type="RuleBase" id="RU003476"/>
    </source>
</evidence>
<dbReference type="PROSITE" id="PS51462">
    <property type="entry name" value="NUDIX"/>
    <property type="match status" value="1"/>
</dbReference>
<dbReference type="RefSeq" id="WP_142592952.1">
    <property type="nucleotide sequence ID" value="NZ_CABFWF030000012.1"/>
</dbReference>
<dbReference type="Gene3D" id="3.90.79.10">
    <property type="entry name" value="Nucleoside Triphosphate Pyrophosphohydrolase"/>
    <property type="match status" value="1"/>
</dbReference>
<evidence type="ECO:0000256" key="1">
    <source>
        <dbReference type="ARBA" id="ARBA00001946"/>
    </source>
</evidence>
<name>A0ABN7JQ70_9HYPH</name>
<evidence type="ECO:0000313" key="5">
    <source>
        <dbReference type="EMBL" id="CAD7041416.1"/>
    </source>
</evidence>
<feature type="domain" description="Nudix hydrolase" evidence="4">
    <location>
        <begin position="21"/>
        <end position="158"/>
    </location>
</feature>
<sequence length="196" mass="23027">MSKKDKLRDYRLRMKLKPKRIFQMRVAGLGFRDGHLLVHRATHEAFWTLPGGRAEFGEESAQTLHREMIEELGVEVTVGRLLWVVENFFHYEDRDWHELGFYYLMDVPEHFPFHVDDVVHRVQDEHPLEFRWIPATEAGLKAFDLPPYFLAGKIENLPETTCHVVWDDNNLDSDMSRKAFRRYELPVAGCSGGSRN</sequence>
<proteinExistence type="inferred from homology"/>
<dbReference type="Pfam" id="PF00293">
    <property type="entry name" value="NUDIX"/>
    <property type="match status" value="1"/>
</dbReference>
<keyword evidence="6" id="KW-1185">Reference proteome</keyword>
<dbReference type="PROSITE" id="PS00893">
    <property type="entry name" value="NUDIX_BOX"/>
    <property type="match status" value="1"/>
</dbReference>
<dbReference type="Proteomes" id="UP000606921">
    <property type="component" value="Unassembled WGS sequence"/>
</dbReference>
<dbReference type="InterPro" id="IPR020476">
    <property type="entry name" value="Nudix_hydrolase"/>
</dbReference>
<dbReference type="InterPro" id="IPR015797">
    <property type="entry name" value="NUDIX_hydrolase-like_dom_sf"/>
</dbReference>
<organism evidence="5 6">
    <name type="scientific">Pseudorhizobium endolithicum</name>
    <dbReference type="NCBI Taxonomy" id="1191678"/>
    <lineage>
        <taxon>Bacteria</taxon>
        <taxon>Pseudomonadati</taxon>
        <taxon>Pseudomonadota</taxon>
        <taxon>Alphaproteobacteria</taxon>
        <taxon>Hyphomicrobiales</taxon>
        <taxon>Rhizobiaceae</taxon>
        <taxon>Rhizobium/Agrobacterium group</taxon>
        <taxon>Pseudorhizobium</taxon>
    </lineage>
</organism>
<evidence type="ECO:0000256" key="2">
    <source>
        <dbReference type="ARBA" id="ARBA00022801"/>
    </source>
</evidence>
<dbReference type="PANTHER" id="PTHR43046:SF14">
    <property type="entry name" value="MUTT_NUDIX FAMILY PROTEIN"/>
    <property type="match status" value="1"/>
</dbReference>
<dbReference type="SUPFAM" id="SSF55811">
    <property type="entry name" value="Nudix"/>
    <property type="match status" value="1"/>
</dbReference>